<dbReference type="EMBL" id="CM029037">
    <property type="protein sequence ID" value="KAG2660011.1"/>
    <property type="molecule type" value="Genomic_DNA"/>
</dbReference>
<reference evidence="2" key="1">
    <citation type="submission" date="2020-05" db="EMBL/GenBank/DDBJ databases">
        <title>WGS assembly of Panicum virgatum.</title>
        <authorList>
            <person name="Lovell J.T."/>
            <person name="Jenkins J."/>
            <person name="Shu S."/>
            <person name="Juenger T.E."/>
            <person name="Schmutz J."/>
        </authorList>
    </citation>
    <scope>NUCLEOTIDE SEQUENCE</scope>
    <source>
        <strain evidence="2">AP13</strain>
    </source>
</reference>
<dbReference type="Proteomes" id="UP000823388">
    <property type="component" value="Chromosome 1K"/>
</dbReference>
<accession>A0A8T0XEV6</accession>
<organism evidence="2 3">
    <name type="scientific">Panicum virgatum</name>
    <name type="common">Blackwell switchgrass</name>
    <dbReference type="NCBI Taxonomy" id="38727"/>
    <lineage>
        <taxon>Eukaryota</taxon>
        <taxon>Viridiplantae</taxon>
        <taxon>Streptophyta</taxon>
        <taxon>Embryophyta</taxon>
        <taxon>Tracheophyta</taxon>
        <taxon>Spermatophyta</taxon>
        <taxon>Magnoliopsida</taxon>
        <taxon>Liliopsida</taxon>
        <taxon>Poales</taxon>
        <taxon>Poaceae</taxon>
        <taxon>PACMAD clade</taxon>
        <taxon>Panicoideae</taxon>
        <taxon>Panicodae</taxon>
        <taxon>Paniceae</taxon>
        <taxon>Panicinae</taxon>
        <taxon>Panicum</taxon>
        <taxon>Panicum sect. Hiantes</taxon>
    </lineage>
</organism>
<name>A0A8T0XEV6_PANVG</name>
<proteinExistence type="predicted"/>
<sequence>MRHSQADQPCSLINGNDWRPKWGYNGRHQRAGPPPLAVHGSQSVSTPGQPPNHAGPRTRNRRPPGSNRADRRSSAHRGSLRYLRPRPSPFGAPVTSSSTSRSATSSRYSLSPSRLRFPLHCDSDPHAVLLDEDTSSSKYAPLIPSFPSLTDVIKFLIISGDEGIGEGDEGIGDEDASATKVKWARAARHGGLRCHGQDESSILSAARVPLRLDIGAPHSF</sequence>
<protein>
    <submittedName>
        <fullName evidence="2">Uncharacterized protein</fullName>
    </submittedName>
</protein>
<dbReference type="AlphaFoldDB" id="A0A8T0XEV6"/>
<evidence type="ECO:0000313" key="2">
    <source>
        <dbReference type="EMBL" id="KAG2660011.1"/>
    </source>
</evidence>
<comment type="caution">
    <text evidence="2">The sequence shown here is derived from an EMBL/GenBank/DDBJ whole genome shotgun (WGS) entry which is preliminary data.</text>
</comment>
<feature type="compositionally biased region" description="Low complexity" evidence="1">
    <location>
        <begin position="95"/>
        <end position="109"/>
    </location>
</feature>
<feature type="region of interest" description="Disordered" evidence="1">
    <location>
        <begin position="1"/>
        <end position="109"/>
    </location>
</feature>
<evidence type="ECO:0000313" key="3">
    <source>
        <dbReference type="Proteomes" id="UP000823388"/>
    </source>
</evidence>
<evidence type="ECO:0000256" key="1">
    <source>
        <dbReference type="SAM" id="MobiDB-lite"/>
    </source>
</evidence>
<feature type="compositionally biased region" description="Polar residues" evidence="1">
    <location>
        <begin position="1"/>
        <end position="14"/>
    </location>
</feature>
<gene>
    <name evidence="2" type="ORF">PVAP13_1KG390300</name>
</gene>
<keyword evidence="3" id="KW-1185">Reference proteome</keyword>